<reference evidence="6 7" key="1">
    <citation type="submission" date="2019-02" db="EMBL/GenBank/DDBJ databases">
        <title>Deep-cultivation of Planctomycetes and their phenomic and genomic characterization uncovers novel biology.</title>
        <authorList>
            <person name="Wiegand S."/>
            <person name="Jogler M."/>
            <person name="Boedeker C."/>
            <person name="Pinto D."/>
            <person name="Vollmers J."/>
            <person name="Rivas-Marin E."/>
            <person name="Kohn T."/>
            <person name="Peeters S.H."/>
            <person name="Heuer A."/>
            <person name="Rast P."/>
            <person name="Oberbeckmann S."/>
            <person name="Bunk B."/>
            <person name="Jeske O."/>
            <person name="Meyerdierks A."/>
            <person name="Storesund J.E."/>
            <person name="Kallscheuer N."/>
            <person name="Luecker S."/>
            <person name="Lage O.M."/>
            <person name="Pohl T."/>
            <person name="Merkel B.J."/>
            <person name="Hornburger P."/>
            <person name="Mueller R.-W."/>
            <person name="Bruemmer F."/>
            <person name="Labrenz M."/>
            <person name="Spormann A.M."/>
            <person name="Op den Camp H."/>
            <person name="Overmann J."/>
            <person name="Amann R."/>
            <person name="Jetten M.S.M."/>
            <person name="Mascher T."/>
            <person name="Medema M.H."/>
            <person name="Devos D.P."/>
            <person name="Kaster A.-K."/>
            <person name="Ovreas L."/>
            <person name="Rohde M."/>
            <person name="Galperin M.Y."/>
            <person name="Jogler C."/>
        </authorList>
    </citation>
    <scope>NUCLEOTIDE SEQUENCE [LARGE SCALE GENOMIC DNA]</scope>
    <source>
        <strain evidence="6 7">Pla163</strain>
    </source>
</reference>
<dbReference type="CDD" id="cd07021">
    <property type="entry name" value="Clp_protease_NfeD_like"/>
    <property type="match status" value="1"/>
</dbReference>
<protein>
    <recommendedName>
        <fullName evidence="8">NfeD-like C-terminal domain-containing protein</fullName>
    </recommendedName>
</protein>
<feature type="domain" description="NfeD integral membrane" evidence="4">
    <location>
        <begin position="293"/>
        <end position="406"/>
    </location>
</feature>
<dbReference type="OrthoDB" id="284354at2"/>
<dbReference type="Gene3D" id="3.90.226.10">
    <property type="entry name" value="2-enoyl-CoA Hydratase, Chain A, domain 1"/>
    <property type="match status" value="1"/>
</dbReference>
<gene>
    <name evidence="6" type="ORF">Pla163_25880</name>
</gene>
<proteinExistence type="predicted"/>
<feature type="chain" id="PRO_5021816240" description="NfeD-like C-terminal domain-containing protein" evidence="3">
    <location>
        <begin position="26"/>
        <end position="526"/>
    </location>
</feature>
<evidence type="ECO:0000259" key="4">
    <source>
        <dbReference type="Pfam" id="PF24961"/>
    </source>
</evidence>
<dbReference type="PANTHER" id="PTHR33507:SF3">
    <property type="entry name" value="INNER MEMBRANE PROTEIN YBBJ"/>
    <property type="match status" value="1"/>
</dbReference>
<dbReference type="AlphaFoldDB" id="A0A518D1V1"/>
<keyword evidence="2" id="KW-1133">Transmembrane helix</keyword>
<feature type="signal peptide" evidence="3">
    <location>
        <begin position="1"/>
        <end position="25"/>
    </location>
</feature>
<feature type="domain" description="NfeD1b N-terminal" evidence="5">
    <location>
        <begin position="64"/>
        <end position="203"/>
    </location>
</feature>
<dbReference type="Pfam" id="PF25145">
    <property type="entry name" value="NfeD1b_N"/>
    <property type="match status" value="1"/>
</dbReference>
<keyword evidence="2" id="KW-0812">Transmembrane</keyword>
<feature type="region of interest" description="Disordered" evidence="1">
    <location>
        <begin position="30"/>
        <end position="50"/>
    </location>
</feature>
<dbReference type="InterPro" id="IPR029045">
    <property type="entry name" value="ClpP/crotonase-like_dom_sf"/>
</dbReference>
<feature type="transmembrane region" description="Helical" evidence="2">
    <location>
        <begin position="397"/>
        <end position="419"/>
    </location>
</feature>
<dbReference type="Pfam" id="PF24961">
    <property type="entry name" value="NfeD_membrane"/>
    <property type="match status" value="1"/>
</dbReference>
<dbReference type="SUPFAM" id="SSF52096">
    <property type="entry name" value="ClpP/crotonase"/>
    <property type="match status" value="1"/>
</dbReference>
<feature type="transmembrane region" description="Helical" evidence="2">
    <location>
        <begin position="286"/>
        <end position="307"/>
    </location>
</feature>
<keyword evidence="2" id="KW-0472">Membrane</keyword>
<dbReference type="GO" id="GO:0005886">
    <property type="term" value="C:plasma membrane"/>
    <property type="evidence" value="ECO:0007669"/>
    <property type="project" value="TreeGrafter"/>
</dbReference>
<name>A0A518D1V1_9BACT</name>
<dbReference type="PANTHER" id="PTHR33507">
    <property type="entry name" value="INNER MEMBRANE PROTEIN YBBJ"/>
    <property type="match status" value="1"/>
</dbReference>
<dbReference type="EMBL" id="CP036290">
    <property type="protein sequence ID" value="QDU85458.1"/>
    <property type="molecule type" value="Genomic_DNA"/>
</dbReference>
<dbReference type="InterPro" id="IPR056738">
    <property type="entry name" value="NfeD1b_N"/>
</dbReference>
<feature type="transmembrane region" description="Helical" evidence="2">
    <location>
        <begin position="340"/>
        <end position="359"/>
    </location>
</feature>
<sequence length="526" mass="54033" precursor="true">MPSLRIILRSLVLGLAFLVAASALASPTVPAASAQGQGRTPGTGGATGADAARTGPVVVRLAGELNASSLSLLRRAIDAARPAGRIVIVELDTPGGEVTLMWRLAKAIDAAREDGTVVVALVDAKALSAGSMVAMSCEEIYMTPEAVIGAATPITIGMQGIEKAEEKFLSSFRVEWRAWAERNNRPPALAEGMVDETVEVRLVEIDGLPTLVTGTEWDDLRETGANVTLVRTVVDDQTLVALTASEALEFGFSEGTVSGLRELVELNLGQAFADVERIQATASEELVARLAPIAPFLLVIAVLLALAEFQAPGFGVAGIGSLVCFALLLASRYLTGLAGWEHVVAMGLGVVLIAVELLIVPGTFVAGISGGLLLLWGLVASQLGPGFDWDLALDRRVLIGATISTLGWTLVGMFGGLALGRILPRTPVGHALASGPSETGTGGFASAVGELACVGADALRPGALGTCATALRPVGRVLLDGHSRAEVEASVDGGSLDVGTRVRVVVVRTGRIVVEAVEPDDGGTGA</sequence>
<dbReference type="InterPro" id="IPR052165">
    <property type="entry name" value="Membrane_assoc_protease"/>
</dbReference>
<evidence type="ECO:0000256" key="3">
    <source>
        <dbReference type="SAM" id="SignalP"/>
    </source>
</evidence>
<organism evidence="6 7">
    <name type="scientific">Rohdeia mirabilis</name>
    <dbReference type="NCBI Taxonomy" id="2528008"/>
    <lineage>
        <taxon>Bacteria</taxon>
        <taxon>Pseudomonadati</taxon>
        <taxon>Planctomycetota</taxon>
        <taxon>Planctomycetia</taxon>
        <taxon>Planctomycetia incertae sedis</taxon>
        <taxon>Rohdeia</taxon>
    </lineage>
</organism>
<dbReference type="InterPro" id="IPR056739">
    <property type="entry name" value="NfeD_membrane"/>
</dbReference>
<dbReference type="RefSeq" id="WP_145188843.1">
    <property type="nucleotide sequence ID" value="NZ_CP036290.1"/>
</dbReference>
<evidence type="ECO:0008006" key="8">
    <source>
        <dbReference type="Google" id="ProtNLM"/>
    </source>
</evidence>
<evidence type="ECO:0000313" key="7">
    <source>
        <dbReference type="Proteomes" id="UP000319342"/>
    </source>
</evidence>
<evidence type="ECO:0000256" key="2">
    <source>
        <dbReference type="SAM" id="Phobius"/>
    </source>
</evidence>
<keyword evidence="3" id="KW-0732">Signal</keyword>
<dbReference type="Proteomes" id="UP000319342">
    <property type="component" value="Chromosome"/>
</dbReference>
<accession>A0A518D1V1</accession>
<feature type="transmembrane region" description="Helical" evidence="2">
    <location>
        <begin position="314"/>
        <end position="334"/>
    </location>
</feature>
<evidence type="ECO:0000259" key="5">
    <source>
        <dbReference type="Pfam" id="PF25145"/>
    </source>
</evidence>
<evidence type="ECO:0000256" key="1">
    <source>
        <dbReference type="SAM" id="MobiDB-lite"/>
    </source>
</evidence>
<keyword evidence="7" id="KW-1185">Reference proteome</keyword>
<evidence type="ECO:0000313" key="6">
    <source>
        <dbReference type="EMBL" id="QDU85458.1"/>
    </source>
</evidence>